<dbReference type="InterPro" id="IPR001304">
    <property type="entry name" value="C-type_lectin-like"/>
</dbReference>
<evidence type="ECO:0000313" key="2">
    <source>
        <dbReference type="EMBL" id="KAI7806977.1"/>
    </source>
</evidence>
<dbReference type="SMART" id="SM00034">
    <property type="entry name" value="CLECT"/>
    <property type="match status" value="1"/>
</dbReference>
<dbReference type="InterPro" id="IPR016187">
    <property type="entry name" value="CTDL_fold"/>
</dbReference>
<dbReference type="PANTHER" id="PTHR46534:SF2">
    <property type="entry name" value="VWFD DOMAIN-CONTAINING PROTEIN"/>
    <property type="match status" value="1"/>
</dbReference>
<dbReference type="EMBL" id="JAFHDT010000008">
    <property type="protein sequence ID" value="KAI7806977.1"/>
    <property type="molecule type" value="Genomic_DNA"/>
</dbReference>
<dbReference type="InterPro" id="IPR016186">
    <property type="entry name" value="C-type_lectin-like/link_sf"/>
</dbReference>
<dbReference type="CDD" id="cd00037">
    <property type="entry name" value="CLECT"/>
    <property type="match status" value="1"/>
</dbReference>
<dbReference type="AlphaFoldDB" id="A0A9W7WRF5"/>
<dbReference type="Pfam" id="PF17517">
    <property type="entry name" value="IgGFc_binding"/>
    <property type="match status" value="1"/>
</dbReference>
<feature type="domain" description="C-type lectin" evidence="1">
    <location>
        <begin position="450"/>
        <end position="572"/>
    </location>
</feature>
<accession>A0A9W7WRF5</accession>
<dbReference type="PANTHER" id="PTHR46534">
    <property type="entry name" value="IGGFC_BINDING DOMAIN-CONTAINING PROTEIN"/>
    <property type="match status" value="1"/>
</dbReference>
<dbReference type="Pfam" id="PF00059">
    <property type="entry name" value="Lectin_C"/>
    <property type="match status" value="1"/>
</dbReference>
<dbReference type="InterPro" id="IPR035234">
    <property type="entry name" value="IgGFc-bd_N"/>
</dbReference>
<organism evidence="2 3">
    <name type="scientific">Triplophysa rosa</name>
    <name type="common">Cave loach</name>
    <dbReference type="NCBI Taxonomy" id="992332"/>
    <lineage>
        <taxon>Eukaryota</taxon>
        <taxon>Metazoa</taxon>
        <taxon>Chordata</taxon>
        <taxon>Craniata</taxon>
        <taxon>Vertebrata</taxon>
        <taxon>Euteleostomi</taxon>
        <taxon>Actinopterygii</taxon>
        <taxon>Neopterygii</taxon>
        <taxon>Teleostei</taxon>
        <taxon>Ostariophysi</taxon>
        <taxon>Cypriniformes</taxon>
        <taxon>Nemacheilidae</taxon>
        <taxon>Triplophysa</taxon>
    </lineage>
</organism>
<evidence type="ECO:0000259" key="1">
    <source>
        <dbReference type="PROSITE" id="PS50041"/>
    </source>
</evidence>
<dbReference type="SUPFAM" id="SSF56436">
    <property type="entry name" value="C-type lectin-like"/>
    <property type="match status" value="1"/>
</dbReference>
<proteinExistence type="predicted"/>
<sequence length="591" mass="65978">REELQVPAFSTNSRSGPVMFVILLIASTFSQGLTMVSYGNDFITAFPENVAYFYPYTSRRILRITALHNDTTFTVHFNNTEKTSSVLESGKTATMLFPKTAEVHQLGSSSNSIRITSDNDIVVHSFSQTNIGTLLEKSVQTHVVQPITNLGTNYLIPSLNHSDLIQTFNRSSPDPWYQRNSSFKLIIINAEYTENTVTIVKNISGSVQEEKIKISSYQLIQIQANASLIKVESSHKVAVILTHPCLEMTASCKCNMIVNQILPTEFQGQNFVVPYIPSITQSRLLMTSNDKSTSLSHSNVQLQPNPSGLLSLSDQTKSQYVNASGNVSLKLISPGLFIEVIPENMFAACYLLQVYSDVKNALVIAETGSKTNVHNQNSPVTNAAWTEITGTKYSSAIIPLTEQYTFIWHPSSKIAVYILENTGTTVYGGPAIPINTQPDEFGCVVIPGQFEIRNEPLNWTESLGHCTSLQKHLACPTREYNQMDLANTVNTTEDEEAWIGLRRSLMTTDWYWQRQTPSTTSLPSSSVDYVHWADGQPLGSLKGLCASLSLDQDDEFKWKSAKCCEKKRPVCYKPPIYFYVELLYQVVYIQL</sequence>
<gene>
    <name evidence="2" type="ORF">IRJ41_017007</name>
</gene>
<reference evidence="2" key="1">
    <citation type="submission" date="2021-02" db="EMBL/GenBank/DDBJ databases">
        <title>Comparative genomics reveals that relaxation of natural selection precedes convergent phenotypic evolution of cavefish.</title>
        <authorList>
            <person name="Peng Z."/>
        </authorList>
    </citation>
    <scope>NUCLEOTIDE SEQUENCE</scope>
    <source>
        <tissue evidence="2">Muscle</tissue>
    </source>
</reference>
<protein>
    <recommendedName>
        <fullName evidence="1">C-type lectin domain-containing protein</fullName>
    </recommendedName>
</protein>
<dbReference type="PROSITE" id="PS50041">
    <property type="entry name" value="C_TYPE_LECTIN_2"/>
    <property type="match status" value="1"/>
</dbReference>
<keyword evidence="3" id="KW-1185">Reference proteome</keyword>
<feature type="non-terminal residue" evidence="2">
    <location>
        <position position="1"/>
    </location>
</feature>
<dbReference type="Gene3D" id="3.10.100.10">
    <property type="entry name" value="Mannose-Binding Protein A, subunit A"/>
    <property type="match status" value="1"/>
</dbReference>
<dbReference type="Proteomes" id="UP001059041">
    <property type="component" value="Linkage Group LG8"/>
</dbReference>
<evidence type="ECO:0000313" key="3">
    <source>
        <dbReference type="Proteomes" id="UP001059041"/>
    </source>
</evidence>
<name>A0A9W7WRF5_TRIRA</name>
<comment type="caution">
    <text evidence="2">The sequence shown here is derived from an EMBL/GenBank/DDBJ whole genome shotgun (WGS) entry which is preliminary data.</text>
</comment>